<dbReference type="SUPFAM" id="SSF54909">
    <property type="entry name" value="Dimeric alpha+beta barrel"/>
    <property type="match status" value="1"/>
</dbReference>
<evidence type="ECO:0000256" key="4">
    <source>
        <dbReference type="ARBA" id="ARBA00023002"/>
    </source>
</evidence>
<dbReference type="InterPro" id="IPR011008">
    <property type="entry name" value="Dimeric_a/b-barrel"/>
</dbReference>
<dbReference type="Proteomes" id="UP000230066">
    <property type="component" value="Unassembled WGS sequence"/>
</dbReference>
<evidence type="ECO:0000259" key="6">
    <source>
        <dbReference type="Pfam" id="PF20628"/>
    </source>
</evidence>
<dbReference type="AlphaFoldDB" id="A0A4E0S471"/>
<evidence type="ECO:0000313" key="8">
    <source>
        <dbReference type="Proteomes" id="UP000230066"/>
    </source>
</evidence>
<dbReference type="GO" id="GO:0020037">
    <property type="term" value="F:heme binding"/>
    <property type="evidence" value="ECO:0007669"/>
    <property type="project" value="InterPro"/>
</dbReference>
<dbReference type="PANTHER" id="PTHR30521">
    <property type="entry name" value="DEFERROCHELATASE/PEROXIDASE"/>
    <property type="match status" value="1"/>
</dbReference>
<dbReference type="NCBIfam" id="TIGR01413">
    <property type="entry name" value="Dyp_perox_fam"/>
    <property type="match status" value="1"/>
</dbReference>
<dbReference type="InterPro" id="IPR006314">
    <property type="entry name" value="Dyp_peroxidase"/>
</dbReference>
<comment type="caution">
    <text evidence="7">The sequence shown here is derived from an EMBL/GenBank/DDBJ whole genome shotgun (WGS) entry which is preliminary data.</text>
</comment>
<dbReference type="PANTHER" id="PTHR30521:SF0">
    <property type="entry name" value="DYP-TYPE PEROXIDASE FAMILY PROTEIN"/>
    <property type="match status" value="1"/>
</dbReference>
<protein>
    <submittedName>
        <fullName evidence="7">Deferrochelatase/peroxidase YfeX</fullName>
    </submittedName>
</protein>
<evidence type="ECO:0000256" key="2">
    <source>
        <dbReference type="ARBA" id="ARBA00022559"/>
    </source>
</evidence>
<evidence type="ECO:0000256" key="1">
    <source>
        <dbReference type="ARBA" id="ARBA00001970"/>
    </source>
</evidence>
<organism evidence="7 8">
    <name type="scientific">Fasciola hepatica</name>
    <name type="common">Liver fluke</name>
    <dbReference type="NCBI Taxonomy" id="6192"/>
    <lineage>
        <taxon>Eukaryota</taxon>
        <taxon>Metazoa</taxon>
        <taxon>Spiralia</taxon>
        <taxon>Lophotrochozoa</taxon>
        <taxon>Platyhelminthes</taxon>
        <taxon>Trematoda</taxon>
        <taxon>Digenea</taxon>
        <taxon>Plagiorchiida</taxon>
        <taxon>Echinostomata</taxon>
        <taxon>Echinostomatoidea</taxon>
        <taxon>Fasciolidae</taxon>
        <taxon>Fasciola</taxon>
    </lineage>
</organism>
<dbReference type="EMBL" id="JXXN02000068">
    <property type="protein sequence ID" value="THD28800.1"/>
    <property type="molecule type" value="Genomic_DNA"/>
</dbReference>
<comment type="cofactor">
    <cofactor evidence="1">
        <name>heme b</name>
        <dbReference type="ChEBI" id="CHEBI:60344"/>
    </cofactor>
</comment>
<dbReference type="GO" id="GO:0005829">
    <property type="term" value="C:cytosol"/>
    <property type="evidence" value="ECO:0007669"/>
    <property type="project" value="TreeGrafter"/>
</dbReference>
<dbReference type="InterPro" id="IPR048328">
    <property type="entry name" value="Dyp_perox_C"/>
</dbReference>
<feature type="domain" description="Dyp-type peroxidase C-terminal" evidence="6">
    <location>
        <begin position="197"/>
        <end position="354"/>
    </location>
</feature>
<gene>
    <name evidence="7" type="ORF">D915_000373</name>
</gene>
<evidence type="ECO:0000256" key="5">
    <source>
        <dbReference type="ARBA" id="ARBA00023004"/>
    </source>
</evidence>
<dbReference type="PROSITE" id="PS51404">
    <property type="entry name" value="DYP_PEROXIDASE"/>
    <property type="match status" value="1"/>
</dbReference>
<keyword evidence="2" id="KW-0575">Peroxidase</keyword>
<accession>A0A4E0S471</accession>
<evidence type="ECO:0000313" key="7">
    <source>
        <dbReference type="EMBL" id="THD28800.1"/>
    </source>
</evidence>
<keyword evidence="5" id="KW-0408">Iron</keyword>
<dbReference type="GO" id="GO:0004601">
    <property type="term" value="F:peroxidase activity"/>
    <property type="evidence" value="ECO:0007669"/>
    <property type="project" value="UniProtKB-KW"/>
</dbReference>
<name>A0A4E0S471_FASHE</name>
<proteinExistence type="predicted"/>
<evidence type="ECO:0000256" key="3">
    <source>
        <dbReference type="ARBA" id="ARBA00022723"/>
    </source>
</evidence>
<dbReference type="GO" id="GO:0046872">
    <property type="term" value="F:metal ion binding"/>
    <property type="evidence" value="ECO:0007669"/>
    <property type="project" value="UniProtKB-KW"/>
</dbReference>
<reference evidence="7" key="1">
    <citation type="submission" date="2019-03" db="EMBL/GenBank/DDBJ databases">
        <title>Improved annotation for the trematode Fasciola hepatica.</title>
        <authorList>
            <person name="Choi Y.-J."/>
            <person name="Martin J."/>
            <person name="Mitreva M."/>
        </authorList>
    </citation>
    <scope>NUCLEOTIDE SEQUENCE [LARGE SCALE GENOMIC DNA]</scope>
</reference>
<keyword evidence="4" id="KW-0560">Oxidoreductase</keyword>
<keyword evidence="8" id="KW-1185">Reference proteome</keyword>
<dbReference type="Pfam" id="PF20628">
    <property type="entry name" value="Dyp_perox_C"/>
    <property type="match status" value="1"/>
</dbReference>
<sequence length="371" mass="40997">MKSMLNLLRRIPASPIKKASGCMALIGGGAAAAAIAYSTPPFKQIQKTYFAPLLARCAAKTNPQSSHALFLTIHLNPSANAHECLKSLGKLQQYVDKISPPDLRDETDEIWFGVGFGPDFFAKVEQKTDVPVGQFPYRTRLGALGALPHTGGDIFVHAKCDERGKLFELAQAILAGLPSQSVSRFEDIYGWVYRNGRDLSGFIDGTENPADVDERIKVAIDPKTGGSYAVTQRWVHNHSVIQNTRDDIKSQWIGRTLEDSIELKKKSASSHVARMVGSTELDAEAKYQIVRHSQPYGTLAGESGLFFLAYSATPVALDWMLDRMTGKTEDKLCDDVMRLTRCVSGNYWYFPSVEQFKLMTGGAGGLLDWWR</sequence>
<keyword evidence="3" id="KW-0479">Metal-binding</keyword>